<gene>
    <name evidence="2" type="ORF">AELLOGFF_06058</name>
</gene>
<evidence type="ECO:0000313" key="3">
    <source>
        <dbReference type="Proteomes" id="UP000430146"/>
    </source>
</evidence>
<sequence length="296" mass="33122">MHLRDLGVPVADRVGQRGGRTPATEQDQVGCGGLSPVAVVARQQDLIALRVDGVHPELAPGDRHRLRQPGGETTGHIFDDVGRQDVVEQLPPGGVGLRERHHRGLAAVERLHPGDQVIAGGVHRPGLPDHLAPQIPEVVRPDRRVVGPLRLGTDPVGHRERILTGDLRGLQQRGVQFPARPGRRAGVRYRPERARQYQRADRRVHRGLVRQQVRVEPGADRIDRHDDLRRPHRRRRRRLGGVGALRRRRRADRTTGEQGQRHGKRRQCRPTDGADASWSRRHALQGIHRSVARLGA</sequence>
<dbReference type="EMBL" id="CACSIP010000047">
    <property type="protein sequence ID" value="CAA0133137.1"/>
    <property type="molecule type" value="Genomic_DNA"/>
</dbReference>
<name>A0A5S9R6W0_MYCVN</name>
<feature type="compositionally biased region" description="Basic residues" evidence="1">
    <location>
        <begin position="230"/>
        <end position="251"/>
    </location>
</feature>
<evidence type="ECO:0000256" key="1">
    <source>
        <dbReference type="SAM" id="MobiDB-lite"/>
    </source>
</evidence>
<reference evidence="2 3" key="1">
    <citation type="submission" date="2019-11" db="EMBL/GenBank/DDBJ databases">
        <authorList>
            <person name="Holert J."/>
        </authorList>
    </citation>
    <scope>NUCLEOTIDE SEQUENCE [LARGE SCALE GENOMIC DNA]</scope>
    <source>
        <strain evidence="2">BC8_1</strain>
    </source>
</reference>
<dbReference type="Proteomes" id="UP000430146">
    <property type="component" value="Unassembled WGS sequence"/>
</dbReference>
<organism evidence="2 3">
    <name type="scientific">Mycolicibacterium vanbaalenii</name>
    <name type="common">Mycobacterium vanbaalenii</name>
    <dbReference type="NCBI Taxonomy" id="110539"/>
    <lineage>
        <taxon>Bacteria</taxon>
        <taxon>Bacillati</taxon>
        <taxon>Actinomycetota</taxon>
        <taxon>Actinomycetes</taxon>
        <taxon>Mycobacteriales</taxon>
        <taxon>Mycobacteriaceae</taxon>
        <taxon>Mycolicibacterium</taxon>
    </lineage>
</organism>
<dbReference type="AlphaFoldDB" id="A0A5S9R6W0"/>
<feature type="region of interest" description="Disordered" evidence="1">
    <location>
        <begin position="220"/>
        <end position="282"/>
    </location>
</feature>
<proteinExistence type="predicted"/>
<accession>A0A5S9R6W0</accession>
<keyword evidence="3" id="KW-1185">Reference proteome</keyword>
<feature type="compositionally biased region" description="Basic and acidic residues" evidence="1">
    <location>
        <begin position="220"/>
        <end position="229"/>
    </location>
</feature>
<feature type="region of interest" description="Disordered" evidence="1">
    <location>
        <begin position="1"/>
        <end position="28"/>
    </location>
</feature>
<evidence type="ECO:0000313" key="2">
    <source>
        <dbReference type="EMBL" id="CAA0133137.1"/>
    </source>
</evidence>
<protein>
    <submittedName>
        <fullName evidence="2">Uncharacterized protein</fullName>
    </submittedName>
</protein>